<keyword evidence="7 9" id="KW-1133">Transmembrane helix</keyword>
<sequence>MRYSIPYLTYIIAFGIIPFSYTFYIVGSNASSLSKAFILIPIDTVIYNTFIFAFLSALFSTIIGLFLAIGIDILPKGKRPISLLSMLPYTIPFTSSALIWTISLYGKYGWFSYLFGLKYDPLYFSSTALWTLIGINIWTSIPMSFLILLSAIRSVPYDVKEAALVDNVPLSEYYFRIVLPSIGKAFWLAFILQFVLSLGNFDLPYVLTQGGPGYATTTLPLLVYDEMFQLGNFSGGALASAILSIFATFPAILLLFLIKTRRNKLLPSFKLRLPDNIFKIIMFSIVTILLFFLDFPVYWMFLVAFRNASLDFRYPPIFSPIDLTSKYFSSALSSSIPYMITSLIVAITASLLTIGLSLPSAYEVSKGKGSWILPLSIYLYSLPSASFILPLFIFFSSEGLLNTWWALILSTPIFTATFAVWIMYNFFLDFPKAYDDAADVFSIKGKMRRIIFPLSRPALFSVFLLSFIFNWHLLFYPLIFATSPYNFSFPPQGAQTITIFALMALGDQSVNWGLLASSALVAALPVMIITIFAIDRVIKGTYKGGIKFI</sequence>
<reference evidence="11 12" key="1">
    <citation type="submission" date="2018-05" db="EMBL/GenBank/DDBJ databases">
        <title>Complete Genome Sequences of Extremely Thermoacidophilic, Metal-Mobilizing Type-Strain Members of the Archaeal Family Sulfolobaceae: Acidianus brierleyi DSM-1651T, Acidianus sulfidivorans DSM-18786T, Metallosphaera hakonensis DSM-7519T, and Metallosphaera prunae DSM-10039T.</title>
        <authorList>
            <person name="Counts J.A."/>
            <person name="Kelly R.M."/>
        </authorList>
    </citation>
    <scope>NUCLEOTIDE SEQUENCE [LARGE SCALE GENOMIC DNA]</scope>
    <source>
        <strain evidence="11 12">DSM 1651</strain>
    </source>
</reference>
<protein>
    <submittedName>
        <fullName evidence="11">ABC transporter permease</fullName>
    </submittedName>
</protein>
<keyword evidence="3 9" id="KW-0813">Transport</keyword>
<evidence type="ECO:0000256" key="3">
    <source>
        <dbReference type="ARBA" id="ARBA00022448"/>
    </source>
</evidence>
<feature type="transmembrane region" description="Helical" evidence="9">
    <location>
        <begin position="277"/>
        <end position="301"/>
    </location>
</feature>
<evidence type="ECO:0000256" key="8">
    <source>
        <dbReference type="ARBA" id="ARBA00023136"/>
    </source>
</evidence>
<dbReference type="KEGG" id="abri:DFR85_03170"/>
<feature type="transmembrane region" description="Helical" evidence="9">
    <location>
        <begin position="336"/>
        <end position="356"/>
    </location>
</feature>
<proteinExistence type="inferred from homology"/>
<dbReference type="GeneID" id="36831124"/>
<keyword evidence="6 9" id="KW-0812">Transmembrane</keyword>
<dbReference type="PANTHER" id="PTHR32243">
    <property type="entry name" value="MALTOSE TRANSPORT SYSTEM PERMEASE-RELATED"/>
    <property type="match status" value="1"/>
</dbReference>
<gene>
    <name evidence="11" type="ORF">DFR85_03170</name>
</gene>
<feature type="domain" description="ABC transmembrane type-1" evidence="10">
    <location>
        <begin position="339"/>
        <end position="533"/>
    </location>
</feature>
<dbReference type="PANTHER" id="PTHR32243:SF50">
    <property type="entry name" value="MALTOSE_MALTODEXTRIN TRANSPORT SYSTEM PERMEASE PROTEIN MALG"/>
    <property type="match status" value="1"/>
</dbReference>
<feature type="transmembrane region" description="Helical" evidence="9">
    <location>
        <begin position="403"/>
        <end position="424"/>
    </location>
</feature>
<evidence type="ECO:0000256" key="9">
    <source>
        <dbReference type="RuleBase" id="RU363032"/>
    </source>
</evidence>
<evidence type="ECO:0000259" key="10">
    <source>
        <dbReference type="PROSITE" id="PS50928"/>
    </source>
</evidence>
<feature type="transmembrane region" description="Helical" evidence="9">
    <location>
        <begin position="458"/>
        <end position="479"/>
    </location>
</feature>
<evidence type="ECO:0000256" key="6">
    <source>
        <dbReference type="ARBA" id="ARBA00022692"/>
    </source>
</evidence>
<evidence type="ECO:0000256" key="4">
    <source>
        <dbReference type="ARBA" id="ARBA00022475"/>
    </source>
</evidence>
<dbReference type="InterPro" id="IPR000515">
    <property type="entry name" value="MetI-like"/>
</dbReference>
<dbReference type="Pfam" id="PF00528">
    <property type="entry name" value="BPD_transp_1"/>
    <property type="match status" value="2"/>
</dbReference>
<accession>A0A2U9ICM6</accession>
<evidence type="ECO:0000313" key="11">
    <source>
        <dbReference type="EMBL" id="AWR93763.1"/>
    </source>
</evidence>
<dbReference type="Proteomes" id="UP000248044">
    <property type="component" value="Chromosome"/>
</dbReference>
<dbReference type="Gene3D" id="1.10.3720.10">
    <property type="entry name" value="MetI-like"/>
    <property type="match status" value="2"/>
</dbReference>
<dbReference type="PROSITE" id="PS50928">
    <property type="entry name" value="ABC_TM1"/>
    <property type="match status" value="2"/>
</dbReference>
<dbReference type="GO" id="GO:0055085">
    <property type="term" value="P:transmembrane transport"/>
    <property type="evidence" value="ECO:0007669"/>
    <property type="project" value="InterPro"/>
</dbReference>
<comment type="similarity">
    <text evidence="2">Belongs to the binding-protein-dependent transport system permease family. MalFG subfamily.</text>
</comment>
<name>A0A2U9ICM6_9CREN</name>
<dbReference type="CDD" id="cd06261">
    <property type="entry name" value="TM_PBP2"/>
    <property type="match status" value="1"/>
</dbReference>
<evidence type="ECO:0000256" key="2">
    <source>
        <dbReference type="ARBA" id="ARBA00009047"/>
    </source>
</evidence>
<organism evidence="11 12">
    <name type="scientific">Acidianus brierleyi</name>
    <dbReference type="NCBI Taxonomy" id="41673"/>
    <lineage>
        <taxon>Archaea</taxon>
        <taxon>Thermoproteota</taxon>
        <taxon>Thermoprotei</taxon>
        <taxon>Sulfolobales</taxon>
        <taxon>Sulfolobaceae</taxon>
        <taxon>Acidianus</taxon>
    </lineage>
</organism>
<feature type="transmembrane region" description="Helical" evidence="9">
    <location>
        <begin position="173"/>
        <end position="196"/>
    </location>
</feature>
<dbReference type="AlphaFoldDB" id="A0A2U9ICM6"/>
<evidence type="ECO:0000256" key="1">
    <source>
        <dbReference type="ARBA" id="ARBA00004651"/>
    </source>
</evidence>
<evidence type="ECO:0000256" key="7">
    <source>
        <dbReference type="ARBA" id="ARBA00022989"/>
    </source>
</evidence>
<evidence type="ECO:0000313" key="12">
    <source>
        <dbReference type="Proteomes" id="UP000248044"/>
    </source>
</evidence>
<dbReference type="EMBL" id="CP029289">
    <property type="protein sequence ID" value="AWR93763.1"/>
    <property type="molecule type" value="Genomic_DNA"/>
</dbReference>
<keyword evidence="5" id="KW-0762">Sugar transport</keyword>
<dbReference type="SUPFAM" id="SSF161098">
    <property type="entry name" value="MetI-like"/>
    <property type="match status" value="2"/>
</dbReference>
<feature type="transmembrane region" description="Helical" evidence="9">
    <location>
        <begin position="7"/>
        <end position="26"/>
    </location>
</feature>
<keyword evidence="8 9" id="KW-0472">Membrane</keyword>
<feature type="transmembrane region" description="Helical" evidence="9">
    <location>
        <begin position="512"/>
        <end position="534"/>
    </location>
</feature>
<feature type="transmembrane region" description="Helical" evidence="9">
    <location>
        <begin position="128"/>
        <end position="152"/>
    </location>
</feature>
<feature type="transmembrane region" description="Helical" evidence="9">
    <location>
        <begin position="237"/>
        <end position="257"/>
    </location>
</feature>
<evidence type="ECO:0000256" key="5">
    <source>
        <dbReference type="ARBA" id="ARBA00022597"/>
    </source>
</evidence>
<keyword evidence="12" id="KW-1185">Reference proteome</keyword>
<feature type="transmembrane region" description="Helical" evidence="9">
    <location>
        <begin position="46"/>
        <end position="74"/>
    </location>
</feature>
<feature type="transmembrane region" description="Helical" evidence="9">
    <location>
        <begin position="377"/>
        <end position="397"/>
    </location>
</feature>
<feature type="domain" description="ABC transmembrane type-1" evidence="10">
    <location>
        <begin position="46"/>
        <end position="255"/>
    </location>
</feature>
<dbReference type="GO" id="GO:0005886">
    <property type="term" value="C:plasma membrane"/>
    <property type="evidence" value="ECO:0007669"/>
    <property type="project" value="UniProtKB-SubCell"/>
</dbReference>
<dbReference type="InterPro" id="IPR050901">
    <property type="entry name" value="BP-dep_ABC_trans_perm"/>
</dbReference>
<keyword evidence="4" id="KW-1003">Cell membrane</keyword>
<dbReference type="InterPro" id="IPR035906">
    <property type="entry name" value="MetI-like_sf"/>
</dbReference>
<comment type="subcellular location">
    <subcellularLocation>
        <location evidence="1 9">Cell membrane</location>
        <topology evidence="1 9">Multi-pass membrane protein</topology>
    </subcellularLocation>
</comment>
<dbReference type="RefSeq" id="WP_110269647.1">
    <property type="nucleotide sequence ID" value="NZ_CP029289.2"/>
</dbReference>
<feature type="transmembrane region" description="Helical" evidence="9">
    <location>
        <begin position="86"/>
        <end position="108"/>
    </location>
</feature>
<dbReference type="OrthoDB" id="45815at2157"/>